<sequence>MKNLLLYFEKLLPERFRSRRFPMGEYHYDLKIMESDVTRWLNRYPINLENVEIYYALAELFRRRGEFDKAISIHEAISSASLQGHEPFKLEIEIARDYYSAGVLSHAESVLLRALEEADDETSKNAFRLWLSILEKEKGWKQAVELIEKYGIPGSGGLRLANLYCEYAEDLQESNDIADVARVLKKARKLNVGTRAAYMSAVLAVEKQRVGEATYYYRDVLEKDPLRTNLAIKPLKLLAVAGNSADGMLDFLKQLYLRHPSVRILEVVIELHQLSGEPLEAHWTSAIEEKVRLGESVIVVDYWLEQFPELPAQVTTVIKSVLSNNNLDAHDIQICTHCGYESDKMLWHCPQCEAWETIYSSYELELSRSIKKDS</sequence>
<reference evidence="3 4" key="1">
    <citation type="submission" date="2019-03" db="EMBL/GenBank/DDBJ databases">
        <title>Genomic Encyclopedia of Archaeal and Bacterial Type Strains, Phase II (KMG-II): from individual species to whole genera.</title>
        <authorList>
            <person name="Goeker M."/>
        </authorList>
    </citation>
    <scope>NUCLEOTIDE SEQUENCE [LARGE SCALE GENOMIC DNA]</scope>
    <source>
        <strain evidence="3 4">DSM 15388</strain>
    </source>
</reference>
<keyword evidence="4" id="KW-1185">Reference proteome</keyword>
<proteinExistence type="predicted"/>
<evidence type="ECO:0000256" key="1">
    <source>
        <dbReference type="ARBA" id="ARBA00022723"/>
    </source>
</evidence>
<evidence type="ECO:0000259" key="2">
    <source>
        <dbReference type="Pfam" id="PF18073"/>
    </source>
</evidence>
<gene>
    <name evidence="3" type="ORF">BCF53_11171</name>
</gene>
<dbReference type="InterPro" id="IPR041166">
    <property type="entry name" value="Rubredoxin_2"/>
</dbReference>
<evidence type="ECO:0000313" key="4">
    <source>
        <dbReference type="Proteomes" id="UP000295793"/>
    </source>
</evidence>
<evidence type="ECO:0000313" key="3">
    <source>
        <dbReference type="EMBL" id="TCS39978.1"/>
    </source>
</evidence>
<dbReference type="OrthoDB" id="507476at2"/>
<dbReference type="GO" id="GO:0046872">
    <property type="term" value="F:metal ion binding"/>
    <property type="evidence" value="ECO:0007669"/>
    <property type="project" value="UniProtKB-KW"/>
</dbReference>
<dbReference type="Proteomes" id="UP000295793">
    <property type="component" value="Unassembled WGS sequence"/>
</dbReference>
<dbReference type="Pfam" id="PF18073">
    <property type="entry name" value="Zn_ribbon_LapB"/>
    <property type="match status" value="1"/>
</dbReference>
<keyword evidence="1" id="KW-0479">Metal-binding</keyword>
<accession>A0A4R3I2U1</accession>
<dbReference type="Gene3D" id="1.25.40.10">
    <property type="entry name" value="Tetratricopeptide repeat domain"/>
    <property type="match status" value="1"/>
</dbReference>
<comment type="caution">
    <text evidence="3">The sequence shown here is derived from an EMBL/GenBank/DDBJ whole genome shotgun (WGS) entry which is preliminary data.</text>
</comment>
<organism evidence="3 4">
    <name type="scientific">Reinekea marinisedimentorum</name>
    <dbReference type="NCBI Taxonomy" id="230495"/>
    <lineage>
        <taxon>Bacteria</taxon>
        <taxon>Pseudomonadati</taxon>
        <taxon>Pseudomonadota</taxon>
        <taxon>Gammaproteobacteria</taxon>
        <taxon>Oceanospirillales</taxon>
        <taxon>Saccharospirillaceae</taxon>
        <taxon>Reinekea</taxon>
    </lineage>
</organism>
<protein>
    <submittedName>
        <fullName evidence="3">Lipopolysaccharide biosynthesis regulator YciM</fullName>
    </submittedName>
</protein>
<dbReference type="SUPFAM" id="SSF48452">
    <property type="entry name" value="TPR-like"/>
    <property type="match status" value="1"/>
</dbReference>
<dbReference type="InterPro" id="IPR011990">
    <property type="entry name" value="TPR-like_helical_dom_sf"/>
</dbReference>
<dbReference type="AlphaFoldDB" id="A0A4R3I2U1"/>
<dbReference type="RefSeq" id="WP_132702194.1">
    <property type="nucleotide sequence ID" value="NZ_SLZR01000011.1"/>
</dbReference>
<dbReference type="EMBL" id="SLZR01000011">
    <property type="protein sequence ID" value="TCS39978.1"/>
    <property type="molecule type" value="Genomic_DNA"/>
</dbReference>
<feature type="domain" description="LapB rubredoxin metal binding" evidence="2">
    <location>
        <begin position="335"/>
        <end position="358"/>
    </location>
</feature>
<name>A0A4R3I2U1_9GAMM</name>